<dbReference type="SMART" id="SM00760">
    <property type="entry name" value="Bac_DnaA_C"/>
    <property type="match status" value="1"/>
</dbReference>
<dbReference type="PANTHER" id="PTHR30050">
    <property type="entry name" value="CHROMOSOMAL REPLICATION INITIATOR PROTEIN DNAA"/>
    <property type="match status" value="1"/>
</dbReference>
<dbReference type="InterPro" id="IPR027417">
    <property type="entry name" value="P-loop_NTPase"/>
</dbReference>
<dbReference type="GO" id="GO:0006270">
    <property type="term" value="P:DNA replication initiation"/>
    <property type="evidence" value="ECO:0007669"/>
    <property type="project" value="UniProtKB-UniRule"/>
</dbReference>
<feature type="domain" description="AAA+ ATPase" evidence="12">
    <location>
        <begin position="118"/>
        <end position="252"/>
    </location>
</feature>
<feature type="binding site" evidence="8">
    <location>
        <position position="129"/>
    </location>
    <ligand>
        <name>ATP</name>
        <dbReference type="ChEBI" id="CHEBI:30616"/>
    </ligand>
</feature>
<evidence type="ECO:0000313" key="14">
    <source>
        <dbReference type="EMBL" id="KKS86761.1"/>
    </source>
</evidence>
<keyword evidence="6 8" id="KW-0446">Lipid-binding</keyword>
<comment type="similarity">
    <text evidence="1 8 11">Belongs to the DnaA family.</text>
</comment>
<dbReference type="InterPro" id="IPR003593">
    <property type="entry name" value="AAA+_ATPase"/>
</dbReference>
<evidence type="ECO:0000256" key="5">
    <source>
        <dbReference type="ARBA" id="ARBA00022840"/>
    </source>
</evidence>
<evidence type="ECO:0000256" key="9">
    <source>
        <dbReference type="NCBIfam" id="TIGR00362"/>
    </source>
</evidence>
<dbReference type="GO" id="GO:0006275">
    <property type="term" value="P:regulation of DNA replication"/>
    <property type="evidence" value="ECO:0007669"/>
    <property type="project" value="UniProtKB-UniRule"/>
</dbReference>
<dbReference type="GO" id="GO:0005886">
    <property type="term" value="C:plasma membrane"/>
    <property type="evidence" value="ECO:0007669"/>
    <property type="project" value="TreeGrafter"/>
</dbReference>
<dbReference type="Proteomes" id="UP000034050">
    <property type="component" value="Unassembled WGS sequence"/>
</dbReference>
<evidence type="ECO:0000256" key="4">
    <source>
        <dbReference type="ARBA" id="ARBA00022741"/>
    </source>
</evidence>
<dbReference type="EMBL" id="LCFD01000007">
    <property type="protein sequence ID" value="KKS86761.1"/>
    <property type="molecule type" value="Genomic_DNA"/>
</dbReference>
<evidence type="ECO:0000259" key="12">
    <source>
        <dbReference type="SMART" id="SM00382"/>
    </source>
</evidence>
<evidence type="ECO:0000256" key="8">
    <source>
        <dbReference type="HAMAP-Rule" id="MF_00377"/>
    </source>
</evidence>
<keyword evidence="4 8" id="KW-0547">Nucleotide-binding</keyword>
<accession>A0A0G1EUQ8</accession>
<feature type="binding site" evidence="8">
    <location>
        <position position="133"/>
    </location>
    <ligand>
        <name>ATP</name>
        <dbReference type="ChEBI" id="CHEBI:30616"/>
    </ligand>
</feature>
<dbReference type="NCBIfam" id="TIGR00362">
    <property type="entry name" value="DnaA"/>
    <property type="match status" value="1"/>
</dbReference>
<comment type="caution">
    <text evidence="14">The sequence shown here is derived from an EMBL/GenBank/DDBJ whole genome shotgun (WGS) entry which is preliminary data.</text>
</comment>
<dbReference type="AlphaFoldDB" id="A0A0G1EUQ8"/>
<feature type="binding site" evidence="8">
    <location>
        <position position="132"/>
    </location>
    <ligand>
        <name>ATP</name>
        <dbReference type="ChEBI" id="CHEBI:30616"/>
    </ligand>
</feature>
<sequence length="424" mass="47001">MTFFLPTKIVGLENNVATVGCNSAVAVMLMETRYYALIKSHMDKLTGQNTSLLFKIVSTKSTPPASMGPLFNSAPVTPNRAVAAHLRPDFIFDTYAVSGTNHMAYAAATAVASSPGTNYNPLFFYGGVGVGKTHLMQAIGNEVLVKKPNTKVIYCMGEEFTNDIIDAIQTKTTKKFKDKYRSAQILLIDDVQFLEGKIRVQEEFFHTFNAVQREGGQIVLTSDRPPHEIDRLEERLKSRFEGGLLVDMQKPDFELRCAILRIKAQQKGVDLSMPITQILAATSDSVRRLEGVLTKLLTEVKIKSLPLTEDLARAVAGQPAANGQSSQATSVSPKDVTEIVIRRFNLSLSQIKSAKRNRPLARPRQVLMYLLRTQLELPLEEVGTWVGGRDHTTVLHAVDTITHLLSTNAQLREDVEWIKKEAFG</sequence>
<feature type="binding site" evidence="8">
    <location>
        <position position="131"/>
    </location>
    <ligand>
        <name>ATP</name>
        <dbReference type="ChEBI" id="CHEBI:30616"/>
    </ligand>
</feature>
<gene>
    <name evidence="8" type="primary">dnaA</name>
    <name evidence="14" type="ORF">UV61_C0007G0019</name>
</gene>
<comment type="caution">
    <text evidence="8">Lacks conserved residue(s) required for the propagation of feature annotation.</text>
</comment>
<dbReference type="PANTHER" id="PTHR30050:SF2">
    <property type="entry name" value="CHROMOSOMAL REPLICATION INITIATOR PROTEIN DNAA"/>
    <property type="match status" value="1"/>
</dbReference>
<feature type="domain" description="Chromosomal replication initiator DnaA C-terminal" evidence="13">
    <location>
        <begin position="332"/>
        <end position="401"/>
    </location>
</feature>
<dbReference type="GO" id="GO:0008289">
    <property type="term" value="F:lipid binding"/>
    <property type="evidence" value="ECO:0007669"/>
    <property type="project" value="UniProtKB-KW"/>
</dbReference>
<dbReference type="SUPFAM" id="SSF52540">
    <property type="entry name" value="P-loop containing nucleoside triphosphate hydrolases"/>
    <property type="match status" value="1"/>
</dbReference>
<evidence type="ECO:0000256" key="2">
    <source>
        <dbReference type="ARBA" id="ARBA00022490"/>
    </source>
</evidence>
<keyword evidence="7 8" id="KW-0238">DNA-binding</keyword>
<dbReference type="CDD" id="cd00009">
    <property type="entry name" value="AAA"/>
    <property type="match status" value="1"/>
</dbReference>
<feature type="region of interest" description="Domain IV, binds dsDNA" evidence="8">
    <location>
        <begin position="301"/>
        <end position="424"/>
    </location>
</feature>
<comment type="subcellular location">
    <subcellularLocation>
        <location evidence="8">Cytoplasm</location>
    </subcellularLocation>
</comment>
<dbReference type="GO" id="GO:0005524">
    <property type="term" value="F:ATP binding"/>
    <property type="evidence" value="ECO:0007669"/>
    <property type="project" value="UniProtKB-UniRule"/>
</dbReference>
<dbReference type="InterPro" id="IPR010921">
    <property type="entry name" value="Trp_repressor/repl_initiator"/>
</dbReference>
<dbReference type="Gene3D" id="3.30.300.180">
    <property type="match status" value="1"/>
</dbReference>
<dbReference type="InterPro" id="IPR020591">
    <property type="entry name" value="Chromosome_initiator_DnaA-like"/>
</dbReference>
<dbReference type="STRING" id="1618446.UV61_C0007G0019"/>
<dbReference type="Pfam" id="PF00308">
    <property type="entry name" value="Bac_DnaA"/>
    <property type="match status" value="1"/>
</dbReference>
<dbReference type="GO" id="GO:0003688">
    <property type="term" value="F:DNA replication origin binding"/>
    <property type="evidence" value="ECO:0007669"/>
    <property type="project" value="UniProtKB-UniRule"/>
</dbReference>
<keyword evidence="5 8" id="KW-0067">ATP-binding</keyword>
<dbReference type="Pfam" id="PF08299">
    <property type="entry name" value="Bac_DnaA_C"/>
    <property type="match status" value="1"/>
</dbReference>
<dbReference type="SUPFAM" id="SSF48295">
    <property type="entry name" value="TrpR-like"/>
    <property type="match status" value="1"/>
</dbReference>
<keyword evidence="3 8" id="KW-0235">DNA replication</keyword>
<comment type="function">
    <text evidence="8 10">Plays an essential role in the initiation and regulation of chromosomal replication. ATP-DnaA binds to the origin of replication (oriC) to initiate formation of the DNA replication initiation complex once per cell cycle. Binds the DnaA box (a 9 base pair repeat at the origin) and separates the double-stranded (ds)DNA. Forms a right-handed helical filament on oriC DNA; dsDNA binds to the exterior of the filament while single-stranded (ss)DNA is stabiized in the filament's interior. The ATP-DnaA-oriC complex binds and stabilizes one strand of the AT-rich DNA unwinding element (DUE), permitting loading of DNA polymerase. After initiation quickly degrades to an ADP-DnaA complex that is not apt for DNA replication. Binds acidic phospholipids.</text>
</comment>
<dbReference type="CDD" id="cd06571">
    <property type="entry name" value="Bac_DnaA_C"/>
    <property type="match status" value="1"/>
</dbReference>
<name>A0A0G1EUQ8_9BACT</name>
<reference evidence="14 15" key="1">
    <citation type="journal article" date="2015" name="Nature">
        <title>rRNA introns, odd ribosomes, and small enigmatic genomes across a large radiation of phyla.</title>
        <authorList>
            <person name="Brown C.T."/>
            <person name="Hug L.A."/>
            <person name="Thomas B.C."/>
            <person name="Sharon I."/>
            <person name="Castelle C.J."/>
            <person name="Singh A."/>
            <person name="Wilkins M.J."/>
            <person name="Williams K.H."/>
            <person name="Banfield J.F."/>
        </authorList>
    </citation>
    <scope>NUCLEOTIDE SEQUENCE [LARGE SCALE GENOMIC DNA]</scope>
</reference>
<evidence type="ECO:0000256" key="10">
    <source>
        <dbReference type="RuleBase" id="RU000577"/>
    </source>
</evidence>
<proteinExistence type="inferred from homology"/>
<comment type="domain">
    <text evidence="8">Domain I is involved in oligomerization and binding regulators, domain II is flexibile and of varying length in different bacteria, domain III forms the AAA+ region, while domain IV binds dsDNA.</text>
</comment>
<evidence type="ECO:0000259" key="13">
    <source>
        <dbReference type="SMART" id="SM00760"/>
    </source>
</evidence>
<evidence type="ECO:0000256" key="6">
    <source>
        <dbReference type="ARBA" id="ARBA00023121"/>
    </source>
</evidence>
<dbReference type="InterPro" id="IPR013159">
    <property type="entry name" value="DnaA_C"/>
</dbReference>
<dbReference type="PATRIC" id="fig|1618446.3.peg.853"/>
<protein>
    <recommendedName>
        <fullName evidence="8 9">Chromosomal replication initiator protein DnaA</fullName>
    </recommendedName>
</protein>
<organism evidence="14 15">
    <name type="scientific">Candidatus Gottesmanbacteria bacterium GW2011_GWB1_43_11</name>
    <dbReference type="NCBI Taxonomy" id="1618446"/>
    <lineage>
        <taxon>Bacteria</taxon>
        <taxon>Candidatus Gottesmaniibacteriota</taxon>
    </lineage>
</organism>
<dbReference type="Gene3D" id="1.10.1750.10">
    <property type="match status" value="1"/>
</dbReference>
<dbReference type="InterPro" id="IPR001957">
    <property type="entry name" value="Chromosome_initiator_DnaA"/>
</dbReference>
<evidence type="ECO:0000256" key="1">
    <source>
        <dbReference type="ARBA" id="ARBA00006583"/>
    </source>
</evidence>
<dbReference type="SMART" id="SM00382">
    <property type="entry name" value="AAA"/>
    <property type="match status" value="1"/>
</dbReference>
<dbReference type="PRINTS" id="PR00051">
    <property type="entry name" value="DNAA"/>
</dbReference>
<dbReference type="FunFam" id="3.40.50.300:FF:000668">
    <property type="entry name" value="Chromosomal replication initiator protein DnaA"/>
    <property type="match status" value="1"/>
</dbReference>
<evidence type="ECO:0000256" key="11">
    <source>
        <dbReference type="RuleBase" id="RU004227"/>
    </source>
</evidence>
<evidence type="ECO:0000256" key="3">
    <source>
        <dbReference type="ARBA" id="ARBA00022705"/>
    </source>
</evidence>
<keyword evidence="2 8" id="KW-0963">Cytoplasm</keyword>
<dbReference type="Gene3D" id="3.40.50.300">
    <property type="entry name" value="P-loop containing nucleotide triphosphate hydrolases"/>
    <property type="match status" value="1"/>
</dbReference>
<dbReference type="GO" id="GO:0005737">
    <property type="term" value="C:cytoplasm"/>
    <property type="evidence" value="ECO:0007669"/>
    <property type="project" value="UniProtKB-SubCell"/>
</dbReference>
<dbReference type="Gene3D" id="1.10.8.60">
    <property type="match status" value="1"/>
</dbReference>
<dbReference type="InterPro" id="IPR013317">
    <property type="entry name" value="DnaA_dom"/>
</dbReference>
<evidence type="ECO:0000256" key="7">
    <source>
        <dbReference type="ARBA" id="ARBA00023125"/>
    </source>
</evidence>
<feature type="region of interest" description="Domain I, interacts with DnaA modulators" evidence="8">
    <location>
        <begin position="1"/>
        <end position="73"/>
    </location>
</feature>
<comment type="subunit">
    <text evidence="8">Oligomerizes as a right-handed, spiral filament on DNA at oriC.</text>
</comment>
<dbReference type="HAMAP" id="MF_00377">
    <property type="entry name" value="DnaA_bact"/>
    <property type="match status" value="1"/>
</dbReference>
<dbReference type="InterPro" id="IPR038454">
    <property type="entry name" value="DnaA_N_sf"/>
</dbReference>
<evidence type="ECO:0000313" key="15">
    <source>
        <dbReference type="Proteomes" id="UP000034050"/>
    </source>
</evidence>